<dbReference type="Proteomes" id="UP001269375">
    <property type="component" value="Unassembled WGS sequence"/>
</dbReference>
<dbReference type="RefSeq" id="WP_251591571.1">
    <property type="nucleotide sequence ID" value="NZ_JAMLJI010000001.1"/>
</dbReference>
<evidence type="ECO:0000313" key="2">
    <source>
        <dbReference type="EMBL" id="MDR5895524.1"/>
    </source>
</evidence>
<dbReference type="Gene3D" id="1.10.10.610">
    <property type="entry name" value="YehU-like"/>
    <property type="match status" value="1"/>
</dbReference>
<reference evidence="2 3" key="1">
    <citation type="submission" date="2023-04" db="EMBL/GenBank/DDBJ databases">
        <title>A long-awaited taxogenomic arrangement of the family Halomonadaceae.</title>
        <authorList>
            <person name="De La Haba R."/>
            <person name="Chuvochina M."/>
            <person name="Wittouck S."/>
            <person name="Arahal D.R."/>
            <person name="Sanchez-Porro C."/>
            <person name="Hugenholtz P."/>
            <person name="Ventosa A."/>
        </authorList>
    </citation>
    <scope>NUCLEOTIDE SEQUENCE [LARGE SCALE GENOMIC DNA]</scope>
    <source>
        <strain evidence="2 3">DSM 22428</strain>
    </source>
</reference>
<dbReference type="InterPro" id="IPR036685">
    <property type="entry name" value="YehU-like_sf"/>
</dbReference>
<evidence type="ECO:0000313" key="3">
    <source>
        <dbReference type="Proteomes" id="UP001269375"/>
    </source>
</evidence>
<dbReference type="Pfam" id="PF06794">
    <property type="entry name" value="UPF0270"/>
    <property type="match status" value="1"/>
</dbReference>
<comment type="similarity">
    <text evidence="1">Belongs to the UPF0270 family.</text>
</comment>
<gene>
    <name evidence="2" type="ORF">QC825_05495</name>
</gene>
<evidence type="ECO:0000256" key="1">
    <source>
        <dbReference type="ARBA" id="ARBA00006450"/>
    </source>
</evidence>
<dbReference type="InterPro" id="IPR010648">
    <property type="entry name" value="UPF0270"/>
</dbReference>
<keyword evidence="3" id="KW-1185">Reference proteome</keyword>
<name>A0ABU1GU64_9GAMM</name>
<accession>A0ABU1GU64</accession>
<sequence>MSARTLDGERFIEVPSKMVPAETLMALLGDFVTREGYDTTDTSDDGTNGWAAALKARLERGELMIVHDLETESTEVMSREQWEAFGRQAFDDEEG</sequence>
<dbReference type="EMBL" id="JARWAO010000002">
    <property type="protein sequence ID" value="MDR5895524.1"/>
    <property type="molecule type" value="Genomic_DNA"/>
</dbReference>
<dbReference type="SUPFAM" id="SSF118001">
    <property type="entry name" value="YehU-like"/>
    <property type="match status" value="1"/>
</dbReference>
<protein>
    <submittedName>
        <fullName evidence="2">YheU family protein</fullName>
    </submittedName>
</protein>
<organism evidence="2 3">
    <name type="scientific">Larsenimonas suaedae</name>
    <dbReference type="NCBI Taxonomy" id="1851019"/>
    <lineage>
        <taxon>Bacteria</taxon>
        <taxon>Pseudomonadati</taxon>
        <taxon>Pseudomonadota</taxon>
        <taxon>Gammaproteobacteria</taxon>
        <taxon>Oceanospirillales</taxon>
        <taxon>Halomonadaceae</taxon>
        <taxon>Larsenimonas</taxon>
    </lineage>
</organism>
<proteinExistence type="inferred from homology"/>
<comment type="caution">
    <text evidence="2">The sequence shown here is derived from an EMBL/GenBank/DDBJ whole genome shotgun (WGS) entry which is preliminary data.</text>
</comment>